<reference evidence="16 17" key="1">
    <citation type="submission" date="2019-08" db="EMBL/GenBank/DDBJ databases">
        <title>In-depth cultivation of the pig gut microbiome towards novel bacterial diversity and tailored functional studies.</title>
        <authorList>
            <person name="Wylensek D."/>
            <person name="Hitch T.C.A."/>
            <person name="Clavel T."/>
        </authorList>
    </citation>
    <scope>NUCLEOTIDE SEQUENCE [LARGE SCALE GENOMIC DNA]</scope>
    <source>
        <strain evidence="16 17">Oil+RF-744-WCA-WT-13</strain>
    </source>
</reference>
<dbReference type="InterPro" id="IPR001238">
    <property type="entry name" value="DNA-binding_RecF"/>
</dbReference>
<dbReference type="Proteomes" id="UP000466864">
    <property type="component" value="Unassembled WGS sequence"/>
</dbReference>
<comment type="similarity">
    <text evidence="2 12 13">Belongs to the RecF family.</text>
</comment>
<evidence type="ECO:0000259" key="15">
    <source>
        <dbReference type="Pfam" id="PF02463"/>
    </source>
</evidence>
<evidence type="ECO:0000256" key="7">
    <source>
        <dbReference type="ARBA" id="ARBA00022763"/>
    </source>
</evidence>
<dbReference type="AlphaFoldDB" id="A0A7X2TQP4"/>
<dbReference type="GO" id="GO:0003697">
    <property type="term" value="F:single-stranded DNA binding"/>
    <property type="evidence" value="ECO:0007669"/>
    <property type="project" value="UniProtKB-UniRule"/>
</dbReference>
<dbReference type="GO" id="GO:0006302">
    <property type="term" value="P:double-strand break repair"/>
    <property type="evidence" value="ECO:0007669"/>
    <property type="project" value="TreeGrafter"/>
</dbReference>
<dbReference type="PANTHER" id="PTHR32182:SF0">
    <property type="entry name" value="DNA REPLICATION AND REPAIR PROTEIN RECF"/>
    <property type="match status" value="1"/>
</dbReference>
<evidence type="ECO:0000256" key="6">
    <source>
        <dbReference type="ARBA" id="ARBA00022741"/>
    </source>
</evidence>
<evidence type="ECO:0000256" key="13">
    <source>
        <dbReference type="RuleBase" id="RU000578"/>
    </source>
</evidence>
<keyword evidence="6 12" id="KW-0547">Nucleotide-binding</keyword>
<keyword evidence="7 12" id="KW-0227">DNA damage</keyword>
<feature type="compositionally biased region" description="Polar residues" evidence="14">
    <location>
        <begin position="377"/>
        <end position="387"/>
    </location>
</feature>
<evidence type="ECO:0000256" key="5">
    <source>
        <dbReference type="ARBA" id="ARBA00022705"/>
    </source>
</evidence>
<comment type="subcellular location">
    <subcellularLocation>
        <location evidence="1 12 13">Cytoplasm</location>
    </subcellularLocation>
</comment>
<dbReference type="InterPro" id="IPR027417">
    <property type="entry name" value="P-loop_NTPase"/>
</dbReference>
<keyword evidence="11 12" id="KW-0742">SOS response</keyword>
<evidence type="ECO:0000313" key="17">
    <source>
        <dbReference type="Proteomes" id="UP000466864"/>
    </source>
</evidence>
<dbReference type="CDD" id="cd03242">
    <property type="entry name" value="ABC_RecF"/>
    <property type="match status" value="1"/>
</dbReference>
<sequence length="395" mass="45746">MYIESVELKNFRNYNRLSISFDRETNIFFGDNAQGKTNILEAIYVCGTTKSHRSACDSELIRFGEDEAHIRMHVSKDGVPHKIDMHLKKNKAKGAAIDGMPIRKASELFGLIKLVLFSPEDLNIIKSGPRERRRFMDSQLCQLDRLYFSRLSDYNKILMQRNKLLKDLAFQPSLEPTLDVWDEQLLRYGIPIIRQREQFIGELNETVREIHSQLTCGKEEIRLFYEPDSGPDYFSERLKQNREKDLKCRTSSEGPHRDDFRVEINQVDIRHFGSQGQQRSAALSLKLSEIYLIRQKTGEMPVLLLDDVLSELDSSRQKMLLQNMNHVQTFITCTGVDELVGNHFPMNRVFYVENGSAEIFRRERDLCGENPDETKQIDSSNVETGQAETGGRNER</sequence>
<dbReference type="PROSITE" id="PS00617">
    <property type="entry name" value="RECF_1"/>
    <property type="match status" value="1"/>
</dbReference>
<protein>
    <recommendedName>
        <fullName evidence="3 12">DNA replication and repair protein RecF</fullName>
    </recommendedName>
</protein>
<keyword evidence="8 12" id="KW-0067">ATP-binding</keyword>
<dbReference type="EMBL" id="VUMV01000013">
    <property type="protein sequence ID" value="MST83021.1"/>
    <property type="molecule type" value="Genomic_DNA"/>
</dbReference>
<feature type="domain" description="RecF/RecN/SMC N-terminal" evidence="15">
    <location>
        <begin position="2"/>
        <end position="351"/>
    </location>
</feature>
<dbReference type="PROSITE" id="PS00618">
    <property type="entry name" value="RECF_2"/>
    <property type="match status" value="1"/>
</dbReference>
<proteinExistence type="inferred from homology"/>
<dbReference type="HAMAP" id="MF_00365">
    <property type="entry name" value="RecF"/>
    <property type="match status" value="1"/>
</dbReference>
<evidence type="ECO:0000256" key="9">
    <source>
        <dbReference type="ARBA" id="ARBA00023125"/>
    </source>
</evidence>
<dbReference type="Gene3D" id="1.20.1050.90">
    <property type="entry name" value="RecF/RecN/SMC, N-terminal domain"/>
    <property type="match status" value="1"/>
</dbReference>
<dbReference type="Pfam" id="PF02463">
    <property type="entry name" value="SMC_N"/>
    <property type="match status" value="1"/>
</dbReference>
<dbReference type="GO" id="GO:0006260">
    <property type="term" value="P:DNA replication"/>
    <property type="evidence" value="ECO:0007669"/>
    <property type="project" value="UniProtKB-UniRule"/>
</dbReference>
<evidence type="ECO:0000256" key="2">
    <source>
        <dbReference type="ARBA" id="ARBA00008016"/>
    </source>
</evidence>
<evidence type="ECO:0000256" key="10">
    <source>
        <dbReference type="ARBA" id="ARBA00023204"/>
    </source>
</evidence>
<evidence type="ECO:0000256" key="12">
    <source>
        <dbReference type="HAMAP-Rule" id="MF_00365"/>
    </source>
</evidence>
<keyword evidence="5 12" id="KW-0235">DNA replication</keyword>
<evidence type="ECO:0000313" key="16">
    <source>
        <dbReference type="EMBL" id="MST83021.1"/>
    </source>
</evidence>
<name>A0A7X2TQP4_9FIRM</name>
<dbReference type="Gene3D" id="3.40.50.300">
    <property type="entry name" value="P-loop containing nucleotide triphosphate hydrolases"/>
    <property type="match status" value="1"/>
</dbReference>
<comment type="function">
    <text evidence="12 13">The RecF protein is involved in DNA metabolism; it is required for DNA replication and normal SOS inducibility. RecF binds preferentially to single-stranded, linear DNA. It also seems to bind ATP.</text>
</comment>
<keyword evidence="10 12" id="KW-0234">DNA repair</keyword>
<feature type="region of interest" description="Disordered" evidence="14">
    <location>
        <begin position="369"/>
        <end position="395"/>
    </location>
</feature>
<accession>A0A7X2TQP4</accession>
<dbReference type="GO" id="GO:0009432">
    <property type="term" value="P:SOS response"/>
    <property type="evidence" value="ECO:0007669"/>
    <property type="project" value="UniProtKB-UniRule"/>
</dbReference>
<organism evidence="16 17">
    <name type="scientific">Bilifractor porci</name>
    <dbReference type="NCBI Taxonomy" id="2606636"/>
    <lineage>
        <taxon>Bacteria</taxon>
        <taxon>Bacillati</taxon>
        <taxon>Bacillota</taxon>
        <taxon>Clostridia</taxon>
        <taxon>Lachnospirales</taxon>
        <taxon>Lachnospiraceae</taxon>
        <taxon>Bilifractor</taxon>
    </lineage>
</organism>
<evidence type="ECO:0000256" key="14">
    <source>
        <dbReference type="SAM" id="MobiDB-lite"/>
    </source>
</evidence>
<keyword evidence="9 12" id="KW-0238">DNA-binding</keyword>
<dbReference type="InterPro" id="IPR042174">
    <property type="entry name" value="RecF_2"/>
</dbReference>
<evidence type="ECO:0000256" key="3">
    <source>
        <dbReference type="ARBA" id="ARBA00020170"/>
    </source>
</evidence>
<evidence type="ECO:0000256" key="11">
    <source>
        <dbReference type="ARBA" id="ARBA00023236"/>
    </source>
</evidence>
<keyword evidence="17" id="KW-1185">Reference proteome</keyword>
<gene>
    <name evidence="12 16" type="primary">recF</name>
    <name evidence="16" type="ORF">FYJ60_12010</name>
</gene>
<evidence type="ECO:0000256" key="4">
    <source>
        <dbReference type="ARBA" id="ARBA00022490"/>
    </source>
</evidence>
<evidence type="ECO:0000256" key="8">
    <source>
        <dbReference type="ARBA" id="ARBA00022840"/>
    </source>
</evidence>
<dbReference type="InterPro" id="IPR003395">
    <property type="entry name" value="RecF/RecN/SMC_N"/>
</dbReference>
<keyword evidence="4 12" id="KW-0963">Cytoplasm</keyword>
<feature type="binding site" evidence="12">
    <location>
        <begin position="30"/>
        <end position="37"/>
    </location>
    <ligand>
        <name>ATP</name>
        <dbReference type="ChEBI" id="CHEBI:30616"/>
    </ligand>
</feature>
<dbReference type="GO" id="GO:0000731">
    <property type="term" value="P:DNA synthesis involved in DNA repair"/>
    <property type="evidence" value="ECO:0007669"/>
    <property type="project" value="TreeGrafter"/>
</dbReference>
<dbReference type="GO" id="GO:0005737">
    <property type="term" value="C:cytoplasm"/>
    <property type="evidence" value="ECO:0007669"/>
    <property type="project" value="UniProtKB-SubCell"/>
</dbReference>
<dbReference type="PANTHER" id="PTHR32182">
    <property type="entry name" value="DNA REPLICATION AND REPAIR PROTEIN RECF"/>
    <property type="match status" value="1"/>
</dbReference>
<dbReference type="GO" id="GO:0005524">
    <property type="term" value="F:ATP binding"/>
    <property type="evidence" value="ECO:0007669"/>
    <property type="project" value="UniProtKB-UniRule"/>
</dbReference>
<dbReference type="SUPFAM" id="SSF52540">
    <property type="entry name" value="P-loop containing nucleoside triphosphate hydrolases"/>
    <property type="match status" value="1"/>
</dbReference>
<dbReference type="RefSeq" id="WP_154458925.1">
    <property type="nucleotide sequence ID" value="NZ_VUMV01000013.1"/>
</dbReference>
<comment type="caution">
    <text evidence="16">The sequence shown here is derived from an EMBL/GenBank/DDBJ whole genome shotgun (WGS) entry which is preliminary data.</text>
</comment>
<dbReference type="InterPro" id="IPR018078">
    <property type="entry name" value="DNA-binding_RecF_CS"/>
</dbReference>
<evidence type="ECO:0000256" key="1">
    <source>
        <dbReference type="ARBA" id="ARBA00004496"/>
    </source>
</evidence>
<dbReference type="NCBIfam" id="TIGR00611">
    <property type="entry name" value="recf"/>
    <property type="match status" value="1"/>
</dbReference>